<sequence>MYGEQGAVNSERGAINNEVGAINKEEVTINRETAAVNNKLRLTLINGASPICLPARPFIHIKED</sequence>
<name>A0A859FBC8_9BACI</name>
<dbReference type="EMBL" id="CP041372">
    <property type="protein sequence ID" value="QKS70128.1"/>
    <property type="molecule type" value="Genomic_DNA"/>
</dbReference>
<dbReference type="Proteomes" id="UP000318138">
    <property type="component" value="Chromosome"/>
</dbReference>
<accession>A0A859FBC8</accession>
<gene>
    <name evidence="1" type="ORF">FLK61_25495</name>
</gene>
<dbReference type="AlphaFoldDB" id="A0A859FBC8"/>
<evidence type="ECO:0000313" key="2">
    <source>
        <dbReference type="Proteomes" id="UP000318138"/>
    </source>
</evidence>
<keyword evidence="2" id="KW-1185">Reference proteome</keyword>
<dbReference type="RefSeq" id="WP_176008172.1">
    <property type="nucleotide sequence ID" value="NZ_CP041372.2"/>
</dbReference>
<dbReference type="KEGG" id="psua:FLK61_25495"/>
<protein>
    <submittedName>
        <fullName evidence="1">Uncharacterized protein</fullName>
    </submittedName>
</protein>
<reference evidence="2" key="1">
    <citation type="submission" date="2019-07" db="EMBL/GenBank/DDBJ databases">
        <title>Bacillus alkalisoli sp. nov. isolated from saline soil.</title>
        <authorList>
            <person name="Sun J.-Q."/>
            <person name="Xu L."/>
        </authorList>
    </citation>
    <scope>NUCLEOTIDE SEQUENCE [LARGE SCALE GENOMIC DNA]</scope>
    <source>
        <strain evidence="2">M4U3P1</strain>
    </source>
</reference>
<proteinExistence type="predicted"/>
<evidence type="ECO:0000313" key="1">
    <source>
        <dbReference type="EMBL" id="QKS70128.1"/>
    </source>
</evidence>
<organism evidence="1 2">
    <name type="scientific">Paenalkalicoccus suaedae</name>
    <dbReference type="NCBI Taxonomy" id="2592382"/>
    <lineage>
        <taxon>Bacteria</taxon>
        <taxon>Bacillati</taxon>
        <taxon>Bacillota</taxon>
        <taxon>Bacilli</taxon>
        <taxon>Bacillales</taxon>
        <taxon>Bacillaceae</taxon>
        <taxon>Paenalkalicoccus</taxon>
    </lineage>
</organism>